<dbReference type="NCBIfam" id="NF041062">
    <property type="entry name" value="DpdE"/>
    <property type="match status" value="1"/>
</dbReference>
<dbReference type="PROSITE" id="PS51194">
    <property type="entry name" value="HELICASE_CTER"/>
    <property type="match status" value="1"/>
</dbReference>
<evidence type="ECO:0000256" key="2">
    <source>
        <dbReference type="ARBA" id="ARBA00022806"/>
    </source>
</evidence>
<keyword evidence="6" id="KW-1185">Reference proteome</keyword>
<keyword evidence="1" id="KW-0378">Hydrolase</keyword>
<dbReference type="Gene3D" id="3.40.50.300">
    <property type="entry name" value="P-loop containing nucleotide triphosphate hydrolases"/>
    <property type="match status" value="1"/>
</dbReference>
<dbReference type="EMBL" id="FORC01000001">
    <property type="protein sequence ID" value="SFI24186.1"/>
    <property type="molecule type" value="Genomic_DNA"/>
</dbReference>
<organism evidence="5 6">
    <name type="scientific">Phytopseudomonas argentinensis</name>
    <dbReference type="NCBI Taxonomy" id="289370"/>
    <lineage>
        <taxon>Bacteria</taxon>
        <taxon>Pseudomonadati</taxon>
        <taxon>Pseudomonadota</taxon>
        <taxon>Gammaproteobacteria</taxon>
        <taxon>Pseudomonadales</taxon>
        <taxon>Pseudomonadaceae</taxon>
        <taxon>Phytopseudomonas</taxon>
    </lineage>
</organism>
<feature type="domain" description="Helicase C-terminal" evidence="4">
    <location>
        <begin position="551"/>
        <end position="696"/>
    </location>
</feature>
<dbReference type="GO" id="GO:0004386">
    <property type="term" value="F:helicase activity"/>
    <property type="evidence" value="ECO:0007669"/>
    <property type="project" value="UniProtKB-KW"/>
</dbReference>
<dbReference type="AlphaFoldDB" id="A0A1I3GL40"/>
<dbReference type="STRING" id="289370.SAMN05216602_0180"/>
<dbReference type="PANTHER" id="PTHR45766">
    <property type="entry name" value="DNA ANNEALING HELICASE AND ENDONUCLEASE ZRANB3 FAMILY MEMBER"/>
    <property type="match status" value="1"/>
</dbReference>
<dbReference type="InterPro" id="IPR027417">
    <property type="entry name" value="P-loop_NTPase"/>
</dbReference>
<gene>
    <name evidence="5" type="ORF">SAMN05216602_0180</name>
</gene>
<dbReference type="PROSITE" id="PS51192">
    <property type="entry name" value="HELICASE_ATP_BIND_1"/>
    <property type="match status" value="1"/>
</dbReference>
<evidence type="ECO:0000259" key="3">
    <source>
        <dbReference type="PROSITE" id="PS51192"/>
    </source>
</evidence>
<accession>A0A1I3GL40</accession>
<evidence type="ECO:0000259" key="4">
    <source>
        <dbReference type="PROSITE" id="PS51194"/>
    </source>
</evidence>
<dbReference type="Gene3D" id="3.40.50.10810">
    <property type="entry name" value="Tandem AAA-ATPase domain"/>
    <property type="match status" value="1"/>
</dbReference>
<sequence length="1030" mass="115527">MGQALEVGELVLSSAFSGIGKLSGLDRERGECEVTFFESPMNPEARKLRANLADIWKAQLFEEAIVYCRDQTTGIWRRGRYGGSRPLNRHLVIFRADDNDQAVVEIDEIYCLNLGAQALLDPSAFLAARSNDAPFFFPLRQNFLEAYIEQRAACRSIGAITSSSVELEPHQIAVVRRVLKDPCPKYLLADEVGLGKTIEAGLIIREHVLQKKFDANVLIAAPASLVTQWHEELKGRFHLGELMSTKHRSKQLIRVCSHGQLVTALREGGQPNLFVVDEMHQLAPLAWSSEQHSNDRFQVLAEACQAAEVTLLLSGTPLNGNERNFLAMLHCLSPEAYEISEAGVQRFIARVKEREWLGGLYSALTPGNSNAALEQALQDLRGKFPEDQELQERIGSLMPLVDLFAEESGEQREQQIIGLRHYLGEHYRLHQRMLRNRREMGHLAQLFPGLAGLRRQYWPIEPRSMPLDLLLEEYRSQACRDPDEFQAMSSGEYLNWVDDLLGSPLLVKQRADRFDRRLAATLEATERELLAEISKQASLEQACKDRTLIASLEDWLAENPKGKVVVFCGDEVVAEHVAATLGDSLAVGIERNASDRDLHFVQSGGSVRVLVCDQGGEDGLNLHGGQKLAVHYSLPRSFSRVEQRLGRLNRYSANLRGIRPVESLVLMSDHDGLFRRWLDLLDTSVGMFNQTVASLQYVLEEHLEKTWQAVARSGDEELLVCGKQLSGEGGLLDRERRRVKVQEELLALDEEVAKAQDFAEKISEADEIAEEQIGRMCAWMTRGLNFRLEGDLQQQFRLGFGLDPAERGGRTLVDVKTFIEGCITGIDPESGNPPYTAPMSCLRQQASAQSGVYPFRYGQPFVDSIYELAAGDSRGATCAFLRVLNSSALQAPKIFFHFKWLVTAARPDCTYQEQVIADELLAPAVYGHWLAEDGSLVKAESTLKSLEWPYKKPAGAIFQDINLRHDVWSELEFLLPVGEWKRMVLGITELSRKRIVEEIGALRGSVLEPHVHLMAVRAQILCSKDLWGNE</sequence>
<dbReference type="SMART" id="SM00487">
    <property type="entry name" value="DEXDc"/>
    <property type="match status" value="1"/>
</dbReference>
<reference evidence="6" key="1">
    <citation type="submission" date="2016-10" db="EMBL/GenBank/DDBJ databases">
        <authorList>
            <person name="Varghese N."/>
            <person name="Submissions S."/>
        </authorList>
    </citation>
    <scope>NUCLEOTIDE SEQUENCE [LARGE SCALE GENOMIC DNA]</scope>
    <source>
        <strain evidence="6">LMG 22563</strain>
    </source>
</reference>
<dbReference type="SUPFAM" id="SSF52540">
    <property type="entry name" value="P-loop containing nucleoside triphosphate hydrolases"/>
    <property type="match status" value="2"/>
</dbReference>
<dbReference type="InterPro" id="IPR038718">
    <property type="entry name" value="SNF2-like_sf"/>
</dbReference>
<evidence type="ECO:0000256" key="1">
    <source>
        <dbReference type="ARBA" id="ARBA00022801"/>
    </source>
</evidence>
<feature type="domain" description="Helicase ATP-binding" evidence="3">
    <location>
        <begin position="177"/>
        <end position="335"/>
    </location>
</feature>
<dbReference type="PANTHER" id="PTHR45766:SF6">
    <property type="entry name" value="SWI_SNF-RELATED MATRIX-ASSOCIATED ACTIN-DEPENDENT REGULATOR OF CHROMATIN SUBFAMILY A-LIKE PROTEIN 1"/>
    <property type="match status" value="1"/>
</dbReference>
<keyword evidence="2 5" id="KW-0067">ATP-binding</keyword>
<dbReference type="OrthoDB" id="9814088at2"/>
<keyword evidence="2 5" id="KW-0347">Helicase</keyword>
<dbReference type="InterPro" id="IPR001650">
    <property type="entry name" value="Helicase_C-like"/>
</dbReference>
<evidence type="ECO:0000313" key="6">
    <source>
        <dbReference type="Proteomes" id="UP000183018"/>
    </source>
</evidence>
<dbReference type="GO" id="GO:0005524">
    <property type="term" value="F:ATP binding"/>
    <property type="evidence" value="ECO:0007669"/>
    <property type="project" value="InterPro"/>
</dbReference>
<name>A0A1I3GL40_9GAMM</name>
<proteinExistence type="predicted"/>
<protein>
    <submittedName>
        <fullName evidence="5">ATP-dependent helicase HepA</fullName>
    </submittedName>
</protein>
<dbReference type="InterPro" id="IPR014001">
    <property type="entry name" value="Helicase_ATP-bd"/>
</dbReference>
<dbReference type="Proteomes" id="UP000183018">
    <property type="component" value="Unassembled WGS sequence"/>
</dbReference>
<dbReference type="GO" id="GO:0016787">
    <property type="term" value="F:hydrolase activity"/>
    <property type="evidence" value="ECO:0007669"/>
    <property type="project" value="UniProtKB-KW"/>
</dbReference>
<dbReference type="Pfam" id="PF00176">
    <property type="entry name" value="SNF2-rel_dom"/>
    <property type="match status" value="1"/>
</dbReference>
<dbReference type="InterPro" id="IPR000330">
    <property type="entry name" value="SNF2_N"/>
</dbReference>
<dbReference type="RefSeq" id="WP_083414419.1">
    <property type="nucleotide sequence ID" value="NZ_FORC01000001.1"/>
</dbReference>
<keyword evidence="2 5" id="KW-0547">Nucleotide-binding</keyword>
<evidence type="ECO:0000313" key="5">
    <source>
        <dbReference type="EMBL" id="SFI24186.1"/>
    </source>
</evidence>